<organism evidence="2 3">
    <name type="scientific">Stachybotrys elegans</name>
    <dbReference type="NCBI Taxonomy" id="80388"/>
    <lineage>
        <taxon>Eukaryota</taxon>
        <taxon>Fungi</taxon>
        <taxon>Dikarya</taxon>
        <taxon>Ascomycota</taxon>
        <taxon>Pezizomycotina</taxon>
        <taxon>Sordariomycetes</taxon>
        <taxon>Hypocreomycetidae</taxon>
        <taxon>Hypocreales</taxon>
        <taxon>Stachybotryaceae</taxon>
        <taxon>Stachybotrys</taxon>
    </lineage>
</organism>
<dbReference type="GO" id="GO:0005739">
    <property type="term" value="C:mitochondrion"/>
    <property type="evidence" value="ECO:0007669"/>
    <property type="project" value="TreeGrafter"/>
</dbReference>
<protein>
    <recommendedName>
        <fullName evidence="1">Glutamyl-tRNA amidotransferase complex subunit Gta3 domain-containing protein</fullName>
    </recommendedName>
</protein>
<accession>A0A8K0WTG1</accession>
<name>A0A8K0WTG1_9HYPO</name>
<dbReference type="GO" id="GO:0006450">
    <property type="term" value="P:regulation of translational fidelity"/>
    <property type="evidence" value="ECO:0007669"/>
    <property type="project" value="InterPro"/>
</dbReference>
<dbReference type="Proteomes" id="UP000813444">
    <property type="component" value="Unassembled WGS sequence"/>
</dbReference>
<evidence type="ECO:0000259" key="1">
    <source>
        <dbReference type="Pfam" id="PF20978"/>
    </source>
</evidence>
<dbReference type="GO" id="GO:0030956">
    <property type="term" value="C:glutamyl-tRNA(Gln) amidotransferase complex"/>
    <property type="evidence" value="ECO:0007669"/>
    <property type="project" value="TreeGrafter"/>
</dbReference>
<dbReference type="AlphaFoldDB" id="A0A8K0WTG1"/>
<gene>
    <name evidence="2" type="ORF">B0I35DRAFT_408133</name>
</gene>
<dbReference type="GO" id="GO:0032543">
    <property type="term" value="P:mitochondrial translation"/>
    <property type="evidence" value="ECO:0007669"/>
    <property type="project" value="TreeGrafter"/>
</dbReference>
<dbReference type="OrthoDB" id="5522061at2759"/>
<dbReference type="GO" id="GO:0070681">
    <property type="term" value="P:glutaminyl-tRNAGln biosynthesis via transamidation"/>
    <property type="evidence" value="ECO:0007669"/>
    <property type="project" value="TreeGrafter"/>
</dbReference>
<dbReference type="PANTHER" id="PTHR15004:SF0">
    <property type="entry name" value="GLUTAMYL-TRNA(GLN) AMIDOTRANSFERASE SUBUNIT C, MITOCHONDRIAL"/>
    <property type="match status" value="1"/>
</dbReference>
<dbReference type="EMBL" id="JAGPNK010000005">
    <property type="protein sequence ID" value="KAH7321141.1"/>
    <property type="molecule type" value="Genomic_DNA"/>
</dbReference>
<reference evidence="2" key="1">
    <citation type="journal article" date="2021" name="Nat. Commun.">
        <title>Genetic determinants of endophytism in the Arabidopsis root mycobiome.</title>
        <authorList>
            <person name="Mesny F."/>
            <person name="Miyauchi S."/>
            <person name="Thiergart T."/>
            <person name="Pickel B."/>
            <person name="Atanasova L."/>
            <person name="Karlsson M."/>
            <person name="Huettel B."/>
            <person name="Barry K.W."/>
            <person name="Haridas S."/>
            <person name="Chen C."/>
            <person name="Bauer D."/>
            <person name="Andreopoulos W."/>
            <person name="Pangilinan J."/>
            <person name="LaButti K."/>
            <person name="Riley R."/>
            <person name="Lipzen A."/>
            <person name="Clum A."/>
            <person name="Drula E."/>
            <person name="Henrissat B."/>
            <person name="Kohler A."/>
            <person name="Grigoriev I.V."/>
            <person name="Martin F.M."/>
            <person name="Hacquard S."/>
        </authorList>
    </citation>
    <scope>NUCLEOTIDE SEQUENCE</scope>
    <source>
        <strain evidence="2">MPI-CAGE-CH-0235</strain>
    </source>
</reference>
<evidence type="ECO:0000313" key="2">
    <source>
        <dbReference type="EMBL" id="KAH7321141.1"/>
    </source>
</evidence>
<evidence type="ECO:0000313" key="3">
    <source>
        <dbReference type="Proteomes" id="UP000813444"/>
    </source>
</evidence>
<dbReference type="SUPFAM" id="SSF141000">
    <property type="entry name" value="Glu-tRNAGln amidotransferase C subunit"/>
    <property type="match status" value="1"/>
</dbReference>
<keyword evidence="3" id="KW-1185">Reference proteome</keyword>
<dbReference type="Pfam" id="PF20978">
    <property type="entry name" value="Gta3"/>
    <property type="match status" value="1"/>
</dbReference>
<dbReference type="InterPro" id="IPR036113">
    <property type="entry name" value="Asp/Glu-ADT_sf_sub_c"/>
</dbReference>
<dbReference type="PANTHER" id="PTHR15004">
    <property type="entry name" value="GLUTAMYL-TRNA(GLN) AMIDOTRANSFERASE SUBUNIT C, MITOCHONDRIAL"/>
    <property type="match status" value="1"/>
</dbReference>
<dbReference type="InterPro" id="IPR003837">
    <property type="entry name" value="GatC"/>
</dbReference>
<sequence>MTLCARCRTALRQSMRYSSPSSARHMSSSTGIGNILSKPTWSVRSLLAPPSASPVETITPSQLHHLLRLSALPLPSTKAEEESMIATLQSQLHFVRAVQRVDTTGVEPLTAIRDETEQGLEDITVKLDDLRPALDKEKLVGYYRRPRRLREKLEPEEEKWDALAMAPRRADRFFVVEGAKDAEQESG</sequence>
<feature type="domain" description="Glutamyl-tRNA amidotransferase complex subunit Gta3" evidence="1">
    <location>
        <begin position="52"/>
        <end position="109"/>
    </location>
</feature>
<comment type="caution">
    <text evidence="2">The sequence shown here is derived from an EMBL/GenBank/DDBJ whole genome shotgun (WGS) entry which is preliminary data.</text>
</comment>
<proteinExistence type="predicted"/>
<dbReference type="InterPro" id="IPR049545">
    <property type="entry name" value="Gta3_dom"/>
</dbReference>